<sequence length="476" mass="53127">MPPGHRRNPLSMSKLIDRIENKIHGAKTNAHDFAQIAKSVAEEKLMDVPYVDLVIQFIGASGIPKMDVVGSADPYFVAKIDNRISIVSTVQTDTLAPVWNEIWRVKHVPVTADIHVELFDKDVGAPHDDYIGKFKTSVTAGAKEVEIEGPLFRRSRGTFWLKVESTPSQPDANDGSYIFDGPVRYSRHCSPTIGVLTNLDKARLYSTWKVYLIGVGKFFGSNYQHWNRNYKAAQSIFQGATSIPIRSTIQAGHRMLYSRSTSNAFGTLETTTEFFKLLQGIEPRTLARFFPQRKSTSADADIPSSGFQNRVKPVVYTYIISAEDDSFRFSETGAAFFVDFASKHALHANCAENVRYSGEFHPRPHCGWDKFDDSMSDDDIQWELVIDNNSGTYSPDPKLLPVLKQLLEYNFPGLVVYALAHEDPELSRSRDACKEYAMRCRGLQADDLEPHAAEGEVTLSSKASIGAGGLLKRNTS</sequence>
<dbReference type="InterPro" id="IPR035892">
    <property type="entry name" value="C2_domain_sf"/>
</dbReference>
<keyword evidence="3" id="KW-1185">Reference proteome</keyword>
<evidence type="ECO:0000313" key="3">
    <source>
        <dbReference type="Proteomes" id="UP000054007"/>
    </source>
</evidence>
<reference evidence="2 3" key="1">
    <citation type="journal article" date="2015" name="Fungal Genet. Biol.">
        <title>Evolution of novel wood decay mechanisms in Agaricales revealed by the genome sequences of Fistulina hepatica and Cylindrobasidium torrendii.</title>
        <authorList>
            <person name="Floudas D."/>
            <person name="Held B.W."/>
            <person name="Riley R."/>
            <person name="Nagy L.G."/>
            <person name="Koehler G."/>
            <person name="Ransdell A.S."/>
            <person name="Younus H."/>
            <person name="Chow J."/>
            <person name="Chiniquy J."/>
            <person name="Lipzen A."/>
            <person name="Tritt A."/>
            <person name="Sun H."/>
            <person name="Haridas S."/>
            <person name="LaButti K."/>
            <person name="Ohm R.A."/>
            <person name="Kues U."/>
            <person name="Blanchette R.A."/>
            <person name="Grigoriev I.V."/>
            <person name="Minto R.E."/>
            <person name="Hibbett D.S."/>
        </authorList>
    </citation>
    <scope>NUCLEOTIDE SEQUENCE [LARGE SCALE GENOMIC DNA]</scope>
    <source>
        <strain evidence="2 3">FP15055 ss-10</strain>
    </source>
</reference>
<name>A0A0D7BW34_9AGAR</name>
<dbReference type="CDD" id="cd00030">
    <property type="entry name" value="C2"/>
    <property type="match status" value="1"/>
</dbReference>
<dbReference type="Gene3D" id="2.60.40.150">
    <property type="entry name" value="C2 domain"/>
    <property type="match status" value="1"/>
</dbReference>
<dbReference type="InterPro" id="IPR000008">
    <property type="entry name" value="C2_dom"/>
</dbReference>
<dbReference type="Proteomes" id="UP000054007">
    <property type="component" value="Unassembled WGS sequence"/>
</dbReference>
<evidence type="ECO:0000313" key="2">
    <source>
        <dbReference type="EMBL" id="KIY74455.1"/>
    </source>
</evidence>
<evidence type="ECO:0000259" key="1">
    <source>
        <dbReference type="PROSITE" id="PS50004"/>
    </source>
</evidence>
<dbReference type="EMBL" id="KN880431">
    <property type="protein sequence ID" value="KIY74455.1"/>
    <property type="molecule type" value="Genomic_DNA"/>
</dbReference>
<accession>A0A0D7BW34</accession>
<dbReference type="STRING" id="1314674.A0A0D7BW34"/>
<feature type="domain" description="C2" evidence="1">
    <location>
        <begin position="32"/>
        <end position="151"/>
    </location>
</feature>
<protein>
    <recommendedName>
        <fullName evidence="1">C2 domain-containing protein</fullName>
    </recommendedName>
</protein>
<proteinExistence type="predicted"/>
<dbReference type="PANTHER" id="PTHR47800:SF5">
    <property type="entry name" value="FER-1-LIKE PROTEIN 6"/>
    <property type="match status" value="1"/>
</dbReference>
<dbReference type="SUPFAM" id="SSF49562">
    <property type="entry name" value="C2 domain (Calcium/lipid-binding domain, CaLB)"/>
    <property type="match status" value="1"/>
</dbReference>
<dbReference type="PANTHER" id="PTHR47800">
    <property type="entry name" value="C2 DOMAIN-CONTAINING PROTEIN"/>
    <property type="match status" value="1"/>
</dbReference>
<dbReference type="OrthoDB" id="73919at2759"/>
<dbReference type="Pfam" id="PF00168">
    <property type="entry name" value="C2"/>
    <property type="match status" value="1"/>
</dbReference>
<gene>
    <name evidence="2" type="ORF">CYLTODRAFT_364246</name>
</gene>
<organism evidence="2 3">
    <name type="scientific">Cylindrobasidium torrendii FP15055 ss-10</name>
    <dbReference type="NCBI Taxonomy" id="1314674"/>
    <lineage>
        <taxon>Eukaryota</taxon>
        <taxon>Fungi</taxon>
        <taxon>Dikarya</taxon>
        <taxon>Basidiomycota</taxon>
        <taxon>Agaricomycotina</taxon>
        <taxon>Agaricomycetes</taxon>
        <taxon>Agaricomycetidae</taxon>
        <taxon>Agaricales</taxon>
        <taxon>Marasmiineae</taxon>
        <taxon>Physalacriaceae</taxon>
        <taxon>Cylindrobasidium</taxon>
    </lineage>
</organism>
<dbReference type="GO" id="GO:0010628">
    <property type="term" value="P:positive regulation of gene expression"/>
    <property type="evidence" value="ECO:0007669"/>
    <property type="project" value="TreeGrafter"/>
</dbReference>
<dbReference type="SMART" id="SM00239">
    <property type="entry name" value="C2"/>
    <property type="match status" value="1"/>
</dbReference>
<dbReference type="PROSITE" id="PS50004">
    <property type="entry name" value="C2"/>
    <property type="match status" value="1"/>
</dbReference>
<dbReference type="AlphaFoldDB" id="A0A0D7BW34"/>